<name>A0A6J6L572_9ZZZZ</name>
<organism evidence="2">
    <name type="scientific">freshwater metagenome</name>
    <dbReference type="NCBI Taxonomy" id="449393"/>
    <lineage>
        <taxon>unclassified sequences</taxon>
        <taxon>metagenomes</taxon>
        <taxon>ecological metagenomes</taxon>
    </lineage>
</organism>
<proteinExistence type="predicted"/>
<gene>
    <name evidence="1" type="ORF">UFOPK1704_00482</name>
    <name evidence="2" type="ORF">UFOPK2169_01064</name>
</gene>
<evidence type="ECO:0000313" key="2">
    <source>
        <dbReference type="EMBL" id="CAB4655744.1"/>
    </source>
</evidence>
<dbReference type="EMBL" id="CAEZTQ010000072">
    <property type="protein sequence ID" value="CAB4571788.1"/>
    <property type="molecule type" value="Genomic_DNA"/>
</dbReference>
<dbReference type="EMBL" id="CAEZWE010000041">
    <property type="protein sequence ID" value="CAB4655744.1"/>
    <property type="molecule type" value="Genomic_DNA"/>
</dbReference>
<sequence length="72" mass="7750">MSVVTVPNMSMRRTIVACTAVVLLTTIGTNSVPADESVPTTTTTTVVDHVDEESGLIWAQIDDQLIEVSFLE</sequence>
<evidence type="ECO:0000313" key="1">
    <source>
        <dbReference type="EMBL" id="CAB4571788.1"/>
    </source>
</evidence>
<reference evidence="2" key="1">
    <citation type="submission" date="2020-05" db="EMBL/GenBank/DDBJ databases">
        <authorList>
            <person name="Chiriac C."/>
            <person name="Salcher M."/>
            <person name="Ghai R."/>
            <person name="Kavagutti S V."/>
        </authorList>
    </citation>
    <scope>NUCLEOTIDE SEQUENCE</scope>
</reference>
<accession>A0A6J6L572</accession>
<protein>
    <submittedName>
        <fullName evidence="2">Unannotated protein</fullName>
    </submittedName>
</protein>
<dbReference type="AlphaFoldDB" id="A0A6J6L572"/>